<proteinExistence type="predicted"/>
<dbReference type="Proteomes" id="UP000327044">
    <property type="component" value="Unassembled WGS sequence"/>
</dbReference>
<dbReference type="Gene3D" id="2.60.120.290">
    <property type="entry name" value="Spermadhesin, CUB domain"/>
    <property type="match status" value="1"/>
</dbReference>
<dbReference type="EMBL" id="VVIM01000001">
    <property type="protein sequence ID" value="KAB0805706.1"/>
    <property type="molecule type" value="Genomic_DNA"/>
</dbReference>
<dbReference type="SUPFAM" id="SSF49854">
    <property type="entry name" value="Spermadhesin, CUB domain"/>
    <property type="match status" value="1"/>
</dbReference>
<evidence type="ECO:0000256" key="2">
    <source>
        <dbReference type="SAM" id="Phobius"/>
    </source>
</evidence>
<accession>A0A5N4B841</accession>
<feature type="signal peptide" evidence="3">
    <location>
        <begin position="1"/>
        <end position="22"/>
    </location>
</feature>
<dbReference type="InterPro" id="IPR035914">
    <property type="entry name" value="Sperma_CUB_dom_sf"/>
</dbReference>
<sequence length="416" mass="47204">MDFYNYLCILLLGLFLINTGYTQSVTTVIPSEEVFIEDDNNHTWTSLNYPKPYPITNQTTILKVPNGYSIAVFVDDLDLDSGSGDFLLLKGGDKLKDENKGVVFTYTLKSARNYLIEQSSAYLAFQVHGNNTALKKGFSLRYTRKGKEVATTETPTTTILWPTPAAGDHMYLTVNVTGKSQEDFGNDTNLINFKNAIANMAIEYCSKHNISLSQNITIKNIHINTLTRCVYNWPESNMCVKIQLSIPVFLDTNSTLNGYQLSSGNLEQMWRDLADKWLPTVGMLVYQEPHSNSKLVLWLLISGTILICVTLGLFVVKALSRSAFTTAIKHTKRRYSDTKGIVENELKPRKTSLTPHPRQVIPPFFDNDTFFQYEPKMDTAPTDLYFFSDDSDEDVHFSKNRSQTLESKTNLRNLRR</sequence>
<dbReference type="InParanoid" id="A0A5N4B841"/>
<comment type="caution">
    <text evidence="5">The sequence shown here is derived from an EMBL/GenBank/DDBJ whole genome shotgun (WGS) entry which is preliminary data.</text>
</comment>
<keyword evidence="2" id="KW-0812">Transmembrane</keyword>
<organism evidence="5 6">
    <name type="scientific">Photinus pyralis</name>
    <name type="common">Common eastern firefly</name>
    <name type="synonym">Lampyris pyralis</name>
    <dbReference type="NCBI Taxonomy" id="7054"/>
    <lineage>
        <taxon>Eukaryota</taxon>
        <taxon>Metazoa</taxon>
        <taxon>Ecdysozoa</taxon>
        <taxon>Arthropoda</taxon>
        <taxon>Hexapoda</taxon>
        <taxon>Insecta</taxon>
        <taxon>Pterygota</taxon>
        <taxon>Neoptera</taxon>
        <taxon>Endopterygota</taxon>
        <taxon>Coleoptera</taxon>
        <taxon>Polyphaga</taxon>
        <taxon>Elateriformia</taxon>
        <taxon>Elateroidea</taxon>
        <taxon>Lampyridae</taxon>
        <taxon>Lampyrinae</taxon>
        <taxon>Photinus</taxon>
    </lineage>
</organism>
<evidence type="ECO:0000256" key="3">
    <source>
        <dbReference type="SAM" id="SignalP"/>
    </source>
</evidence>
<evidence type="ECO:0000259" key="4">
    <source>
        <dbReference type="SMART" id="SM00042"/>
    </source>
</evidence>
<name>A0A5N4B841_PHOPY</name>
<keyword evidence="2" id="KW-1133">Transmembrane helix</keyword>
<evidence type="ECO:0000256" key="1">
    <source>
        <dbReference type="ARBA" id="ARBA00023157"/>
    </source>
</evidence>
<gene>
    <name evidence="5" type="ORF">PPYR_02676</name>
</gene>
<evidence type="ECO:0000313" key="5">
    <source>
        <dbReference type="EMBL" id="KAB0805706.1"/>
    </source>
</evidence>
<feature type="domain" description="CUB" evidence="4">
    <location>
        <begin position="30"/>
        <end position="145"/>
    </location>
</feature>
<feature type="transmembrane region" description="Helical" evidence="2">
    <location>
        <begin position="295"/>
        <end position="316"/>
    </location>
</feature>
<evidence type="ECO:0000313" key="6">
    <source>
        <dbReference type="Proteomes" id="UP000327044"/>
    </source>
</evidence>
<keyword evidence="2" id="KW-0472">Membrane</keyword>
<feature type="chain" id="PRO_5024340774" description="CUB domain-containing protein" evidence="3">
    <location>
        <begin position="23"/>
        <end position="416"/>
    </location>
</feature>
<protein>
    <recommendedName>
        <fullName evidence="4">CUB domain-containing protein</fullName>
    </recommendedName>
</protein>
<keyword evidence="3" id="KW-0732">Signal</keyword>
<keyword evidence="6" id="KW-1185">Reference proteome</keyword>
<keyword evidence="1" id="KW-1015">Disulfide bond</keyword>
<dbReference type="InterPro" id="IPR000859">
    <property type="entry name" value="CUB_dom"/>
</dbReference>
<reference evidence="5 6" key="1">
    <citation type="journal article" date="2018" name="Elife">
        <title>Firefly genomes illuminate parallel origins of bioluminescence in beetles.</title>
        <authorList>
            <person name="Fallon T.R."/>
            <person name="Lower S.E."/>
            <person name="Chang C.H."/>
            <person name="Bessho-Uehara M."/>
            <person name="Martin G.J."/>
            <person name="Bewick A.J."/>
            <person name="Behringer M."/>
            <person name="Debat H.J."/>
            <person name="Wong I."/>
            <person name="Day J.C."/>
            <person name="Suvorov A."/>
            <person name="Silva C.J."/>
            <person name="Stanger-Hall K.F."/>
            <person name="Hall D.W."/>
            <person name="Schmitz R.J."/>
            <person name="Nelson D.R."/>
            <person name="Lewis S.M."/>
            <person name="Shigenobu S."/>
            <person name="Bybee S.M."/>
            <person name="Larracuente A.M."/>
            <person name="Oba Y."/>
            <person name="Weng J.K."/>
        </authorList>
    </citation>
    <scope>NUCLEOTIDE SEQUENCE [LARGE SCALE GENOMIC DNA]</scope>
    <source>
        <strain evidence="5">1611_PpyrPB1</strain>
        <tissue evidence="5">Whole body</tissue>
    </source>
</reference>
<dbReference type="AlphaFoldDB" id="A0A5N4B841"/>
<dbReference type="SMART" id="SM00042">
    <property type="entry name" value="CUB"/>
    <property type="match status" value="1"/>
</dbReference>